<keyword evidence="1" id="KW-0808">Transferase</keyword>
<evidence type="ECO:0000256" key="2">
    <source>
        <dbReference type="ARBA" id="ARBA00023315"/>
    </source>
</evidence>
<dbReference type="EMBL" id="SNXS01000004">
    <property type="protein sequence ID" value="TDP64209.1"/>
    <property type="molecule type" value="Genomic_DNA"/>
</dbReference>
<dbReference type="InterPro" id="IPR000182">
    <property type="entry name" value="GNAT_dom"/>
</dbReference>
<gene>
    <name evidence="4" type="ORF">DES47_104498</name>
</gene>
<sequence>MASEASLSEAAIEYRLAGPDDALCIAVLAMQVFLDTYTVNGMRPDLARETLEIYAPEAFARRQQDPATTFILAERAGHLIAFAELTLDRVPPHEARPGAAELVRLYVQRYFKRMGLGRELLNRAEALACSQGASNLWLTTWSGNTAARAFYPTQGYRDIGLTSYTIQGSAYENRVFAKALTAGI</sequence>
<dbReference type="OrthoDB" id="5355033at2"/>
<dbReference type="AlphaFoldDB" id="A0A4R6QLZ8"/>
<evidence type="ECO:0000259" key="3">
    <source>
        <dbReference type="PROSITE" id="PS51186"/>
    </source>
</evidence>
<dbReference type="CDD" id="cd04301">
    <property type="entry name" value="NAT_SF"/>
    <property type="match status" value="1"/>
</dbReference>
<dbReference type="InterPro" id="IPR050832">
    <property type="entry name" value="Bact_Acetyltransf"/>
</dbReference>
<accession>A0A4R6QLZ8</accession>
<evidence type="ECO:0000313" key="4">
    <source>
        <dbReference type="EMBL" id="TDP64209.1"/>
    </source>
</evidence>
<dbReference type="GO" id="GO:0016747">
    <property type="term" value="F:acyltransferase activity, transferring groups other than amino-acyl groups"/>
    <property type="evidence" value="ECO:0007669"/>
    <property type="project" value="InterPro"/>
</dbReference>
<feature type="domain" description="N-acetyltransferase" evidence="3">
    <location>
        <begin position="25"/>
        <end position="178"/>
    </location>
</feature>
<dbReference type="InParanoid" id="A0A4R6QLZ8"/>
<keyword evidence="4" id="KW-0689">Ribosomal protein</keyword>
<proteinExistence type="predicted"/>
<dbReference type="PROSITE" id="PS51186">
    <property type="entry name" value="GNAT"/>
    <property type="match status" value="1"/>
</dbReference>
<reference evidence="4 5" key="1">
    <citation type="submission" date="2019-03" db="EMBL/GenBank/DDBJ databases">
        <title>Genomic Encyclopedia of Type Strains, Phase IV (KMG-IV): sequencing the most valuable type-strain genomes for metagenomic binning, comparative biology and taxonomic classification.</title>
        <authorList>
            <person name="Goeker M."/>
        </authorList>
    </citation>
    <scope>NUCLEOTIDE SEQUENCE [LARGE SCALE GENOMIC DNA]</scope>
    <source>
        <strain evidence="4 5">DSM 16998</strain>
    </source>
</reference>
<dbReference type="Gene3D" id="3.40.630.30">
    <property type="match status" value="1"/>
</dbReference>
<dbReference type="SUPFAM" id="SSF55729">
    <property type="entry name" value="Acyl-CoA N-acyltransferases (Nat)"/>
    <property type="match status" value="1"/>
</dbReference>
<comment type="caution">
    <text evidence="4">The sequence shown here is derived from an EMBL/GenBank/DDBJ whole genome shotgun (WGS) entry which is preliminary data.</text>
</comment>
<dbReference type="PANTHER" id="PTHR43877:SF2">
    <property type="entry name" value="AMINOALKYLPHOSPHONATE N-ACETYLTRANSFERASE-RELATED"/>
    <property type="match status" value="1"/>
</dbReference>
<organism evidence="4 5">
    <name type="scientific">Roseateles toxinivorans</name>
    <dbReference type="NCBI Taxonomy" id="270368"/>
    <lineage>
        <taxon>Bacteria</taxon>
        <taxon>Pseudomonadati</taxon>
        <taxon>Pseudomonadota</taxon>
        <taxon>Betaproteobacteria</taxon>
        <taxon>Burkholderiales</taxon>
        <taxon>Sphaerotilaceae</taxon>
        <taxon>Roseateles</taxon>
    </lineage>
</organism>
<dbReference type="PANTHER" id="PTHR43877">
    <property type="entry name" value="AMINOALKYLPHOSPHONATE N-ACETYLTRANSFERASE-RELATED-RELATED"/>
    <property type="match status" value="1"/>
</dbReference>
<protein>
    <submittedName>
        <fullName evidence="4">Ribosomal protein S18 acetylase RimI-like enzyme</fullName>
    </submittedName>
</protein>
<dbReference type="Proteomes" id="UP000295361">
    <property type="component" value="Unassembled WGS sequence"/>
</dbReference>
<keyword evidence="2" id="KW-0012">Acyltransferase</keyword>
<keyword evidence="4" id="KW-0687">Ribonucleoprotein</keyword>
<dbReference type="Pfam" id="PF00583">
    <property type="entry name" value="Acetyltransf_1"/>
    <property type="match status" value="1"/>
</dbReference>
<keyword evidence="5" id="KW-1185">Reference proteome</keyword>
<evidence type="ECO:0000313" key="5">
    <source>
        <dbReference type="Proteomes" id="UP000295361"/>
    </source>
</evidence>
<evidence type="ECO:0000256" key="1">
    <source>
        <dbReference type="ARBA" id="ARBA00022679"/>
    </source>
</evidence>
<name>A0A4R6QLZ8_9BURK</name>
<dbReference type="InterPro" id="IPR016181">
    <property type="entry name" value="Acyl_CoA_acyltransferase"/>
</dbReference>
<dbReference type="RefSeq" id="WP_133702033.1">
    <property type="nucleotide sequence ID" value="NZ_SNXS01000004.1"/>
</dbReference>
<dbReference type="GO" id="GO:0005840">
    <property type="term" value="C:ribosome"/>
    <property type="evidence" value="ECO:0007669"/>
    <property type="project" value="UniProtKB-KW"/>
</dbReference>